<dbReference type="EMBL" id="CP025611">
    <property type="protein sequence ID" value="AUN29894.1"/>
    <property type="molecule type" value="Genomic_DNA"/>
</dbReference>
<dbReference type="NCBIfam" id="TIGR02432">
    <property type="entry name" value="lysidine_TilS_N"/>
    <property type="match status" value="1"/>
</dbReference>
<evidence type="ECO:0000256" key="1">
    <source>
        <dbReference type="ARBA" id="ARBA00022598"/>
    </source>
</evidence>
<keyword evidence="4 6" id="KW-0067">ATP-binding</keyword>
<comment type="subcellular location">
    <subcellularLocation>
        <location evidence="6">Cytoplasm</location>
    </subcellularLocation>
</comment>
<gene>
    <name evidence="6 8" type="primary">tilS</name>
    <name evidence="8" type="ORF">C0V82_06375</name>
</gene>
<feature type="domain" description="tRNA(Ile)-lysidine/2-thiocytidine synthase N-terminal" evidence="7">
    <location>
        <begin position="14"/>
        <end position="190"/>
    </location>
</feature>
<dbReference type="GO" id="GO:0005737">
    <property type="term" value="C:cytoplasm"/>
    <property type="evidence" value="ECO:0007669"/>
    <property type="project" value="UniProtKB-SubCell"/>
</dbReference>
<keyword evidence="1 6" id="KW-0436">Ligase</keyword>
<dbReference type="GO" id="GO:0032267">
    <property type="term" value="F:tRNA(Ile)-lysidine synthase activity"/>
    <property type="evidence" value="ECO:0007669"/>
    <property type="project" value="UniProtKB-EC"/>
</dbReference>
<accession>A0A2K9N9X4</accession>
<dbReference type="KEGG" id="ncb:C0V82_06375"/>
<dbReference type="InterPro" id="IPR014729">
    <property type="entry name" value="Rossmann-like_a/b/a_fold"/>
</dbReference>
<dbReference type="CDD" id="cd01992">
    <property type="entry name" value="TilS_N"/>
    <property type="match status" value="1"/>
</dbReference>
<dbReference type="InterPro" id="IPR011063">
    <property type="entry name" value="TilS/TtcA_N"/>
</dbReference>
<keyword evidence="6" id="KW-0963">Cytoplasm</keyword>
<comment type="function">
    <text evidence="6">Ligates lysine onto the cytidine present at position 34 of the AUA codon-specific tRNA(Ile) that contains the anticodon CAU, in an ATP-dependent manner. Cytidine is converted to lysidine, thus changing the amino acid specificity of the tRNA from methionine to isoleucine.</text>
</comment>
<dbReference type="HAMAP" id="MF_01161">
    <property type="entry name" value="tRNA_Ile_lys_synt"/>
    <property type="match status" value="1"/>
</dbReference>
<dbReference type="PANTHER" id="PTHR43033:SF5">
    <property type="entry name" value="TRNA(ILE)-LYSIDINE SYNTHETASE"/>
    <property type="match status" value="1"/>
</dbReference>
<keyword evidence="3 6" id="KW-0547">Nucleotide-binding</keyword>
<keyword evidence="2 6" id="KW-0819">tRNA processing</keyword>
<evidence type="ECO:0000256" key="2">
    <source>
        <dbReference type="ARBA" id="ARBA00022694"/>
    </source>
</evidence>
<evidence type="ECO:0000313" key="9">
    <source>
        <dbReference type="Proteomes" id="UP000234752"/>
    </source>
</evidence>
<dbReference type="GO" id="GO:0006400">
    <property type="term" value="P:tRNA modification"/>
    <property type="evidence" value="ECO:0007669"/>
    <property type="project" value="UniProtKB-UniRule"/>
</dbReference>
<dbReference type="PANTHER" id="PTHR43033">
    <property type="entry name" value="TRNA(ILE)-LYSIDINE SYNTHASE-RELATED"/>
    <property type="match status" value="1"/>
</dbReference>
<name>A0A2K9N9X4_9PROT</name>
<dbReference type="Proteomes" id="UP000234752">
    <property type="component" value="Chromosome eg_1"/>
</dbReference>
<dbReference type="InterPro" id="IPR012795">
    <property type="entry name" value="tRNA_Ile_lys_synt_N"/>
</dbReference>
<protein>
    <recommendedName>
        <fullName evidence="6">tRNA(Ile)-lysidine synthase</fullName>
        <ecNumber evidence="6">6.3.4.19</ecNumber>
    </recommendedName>
    <alternativeName>
        <fullName evidence="6">tRNA(Ile)-2-lysyl-cytidine synthase</fullName>
    </alternativeName>
    <alternativeName>
        <fullName evidence="6">tRNA(Ile)-lysidine synthetase</fullName>
    </alternativeName>
</protein>
<evidence type="ECO:0000259" key="7">
    <source>
        <dbReference type="Pfam" id="PF01171"/>
    </source>
</evidence>
<dbReference type="GO" id="GO:0005524">
    <property type="term" value="F:ATP binding"/>
    <property type="evidence" value="ECO:0007669"/>
    <property type="project" value="UniProtKB-UniRule"/>
</dbReference>
<keyword evidence="9" id="KW-1185">Reference proteome</keyword>
<dbReference type="Pfam" id="PF01171">
    <property type="entry name" value="ATP_bind_3"/>
    <property type="match status" value="1"/>
</dbReference>
<comment type="catalytic activity">
    <reaction evidence="5 6">
        <text>cytidine(34) in tRNA(Ile2) + L-lysine + ATP = lysidine(34) in tRNA(Ile2) + AMP + diphosphate + H(+)</text>
        <dbReference type="Rhea" id="RHEA:43744"/>
        <dbReference type="Rhea" id="RHEA-COMP:10625"/>
        <dbReference type="Rhea" id="RHEA-COMP:10670"/>
        <dbReference type="ChEBI" id="CHEBI:15378"/>
        <dbReference type="ChEBI" id="CHEBI:30616"/>
        <dbReference type="ChEBI" id="CHEBI:32551"/>
        <dbReference type="ChEBI" id="CHEBI:33019"/>
        <dbReference type="ChEBI" id="CHEBI:82748"/>
        <dbReference type="ChEBI" id="CHEBI:83665"/>
        <dbReference type="ChEBI" id="CHEBI:456215"/>
        <dbReference type="EC" id="6.3.4.19"/>
    </reaction>
</comment>
<sequence length="422" mass="44662">MQALGPFESAPYIAAGVSGGADSMALALLLARWVAERGGTLLTLTVDHGLRPESRAEAWQVAAWMAQRGIAHRILSWDGPKPVTGIQAGARHARLRLLADAAADAGILHLALAHHADDQAETHRLRADRSSGPRGLAGMPAIREMERVRLIRPLLPVAKDRLVATCAAAGQTWVEDPSNRNPAFARARLRLSESVGEGDKQAVAAAAAIRAGEDAETAHLLALYARFQPEGWVILDHALFQQEKPMAQGLAATLLRAVGGAPYPPAPAAVADLVAGLCAEPGKGRTLAGCQFTPITGGWRLIREARNLQGPLTLQGGGPPVIWDGRFRLFAEGFGQHTVQALDEASWRRAVAQSPSLARSDLPAAVRWTLPVVTDGDRPLAIPPMAWTAPDAPDPGVHMVPLVSVPAVPARFAVVTAIDDII</sequence>
<comment type="similarity">
    <text evidence="6">Belongs to the tRNA(Ile)-lysidine synthase family.</text>
</comment>
<comment type="domain">
    <text evidence="6">The N-terminal region contains the highly conserved SGGXDS motif, predicted to be a P-loop motif involved in ATP binding.</text>
</comment>
<reference evidence="8 9" key="1">
    <citation type="submission" date="2017-12" db="EMBL/GenBank/DDBJ databases">
        <title>Genomes of bacteria within cyanobacterial aggregates.</title>
        <authorList>
            <person name="Cai H."/>
        </authorList>
    </citation>
    <scope>NUCLEOTIDE SEQUENCE [LARGE SCALE GENOMIC DNA]</scope>
    <source>
        <strain evidence="8 9">TH16</strain>
    </source>
</reference>
<evidence type="ECO:0000256" key="5">
    <source>
        <dbReference type="ARBA" id="ARBA00048539"/>
    </source>
</evidence>
<dbReference type="AlphaFoldDB" id="A0A2K9N9X4"/>
<evidence type="ECO:0000256" key="4">
    <source>
        <dbReference type="ARBA" id="ARBA00022840"/>
    </source>
</evidence>
<organism evidence="8 9">
    <name type="scientific">Niveispirillum cyanobacteriorum</name>
    <dbReference type="NCBI Taxonomy" id="1612173"/>
    <lineage>
        <taxon>Bacteria</taxon>
        <taxon>Pseudomonadati</taxon>
        <taxon>Pseudomonadota</taxon>
        <taxon>Alphaproteobacteria</taxon>
        <taxon>Rhodospirillales</taxon>
        <taxon>Azospirillaceae</taxon>
        <taxon>Niveispirillum</taxon>
    </lineage>
</organism>
<dbReference type="InterPro" id="IPR012094">
    <property type="entry name" value="tRNA_Ile_lys_synt"/>
</dbReference>
<proteinExistence type="inferred from homology"/>
<evidence type="ECO:0000256" key="3">
    <source>
        <dbReference type="ARBA" id="ARBA00022741"/>
    </source>
</evidence>
<dbReference type="EC" id="6.3.4.19" evidence="6"/>
<evidence type="ECO:0000313" key="8">
    <source>
        <dbReference type="EMBL" id="AUN29894.1"/>
    </source>
</evidence>
<dbReference type="Gene3D" id="3.40.50.620">
    <property type="entry name" value="HUPs"/>
    <property type="match status" value="1"/>
</dbReference>
<dbReference type="OrthoDB" id="9807403at2"/>
<feature type="binding site" evidence="6">
    <location>
        <begin position="18"/>
        <end position="23"/>
    </location>
    <ligand>
        <name>ATP</name>
        <dbReference type="ChEBI" id="CHEBI:30616"/>
    </ligand>
</feature>
<dbReference type="SUPFAM" id="SSF52402">
    <property type="entry name" value="Adenine nucleotide alpha hydrolases-like"/>
    <property type="match status" value="1"/>
</dbReference>
<evidence type="ECO:0000256" key="6">
    <source>
        <dbReference type="HAMAP-Rule" id="MF_01161"/>
    </source>
</evidence>